<dbReference type="InterPro" id="IPR010710">
    <property type="entry name" value="DUF1289"/>
</dbReference>
<gene>
    <name evidence="1" type="ORF">RS130_20425</name>
</gene>
<protein>
    <submittedName>
        <fullName evidence="1">DUF1289 domain-containing protein</fullName>
    </submittedName>
</protein>
<accession>A0ABU3T0Y9</accession>
<dbReference type="PANTHER" id="PTHR35175:SF2">
    <property type="entry name" value="DUF1289 DOMAIN-CONTAINING PROTEIN"/>
    <property type="match status" value="1"/>
</dbReference>
<name>A0ABU3T0Y9_9ALTE</name>
<evidence type="ECO:0000313" key="1">
    <source>
        <dbReference type="EMBL" id="MDU0355939.1"/>
    </source>
</evidence>
<dbReference type="RefSeq" id="WP_316027454.1">
    <property type="nucleotide sequence ID" value="NZ_JAWDIO010000002.1"/>
</dbReference>
<comment type="caution">
    <text evidence="1">The sequence shown here is derived from an EMBL/GenBank/DDBJ whole genome shotgun (WGS) entry which is preliminary data.</text>
</comment>
<organism evidence="1 2">
    <name type="scientific">Paraglaciecola aquimarina</name>
    <dbReference type="NCBI Taxonomy" id="1235557"/>
    <lineage>
        <taxon>Bacteria</taxon>
        <taxon>Pseudomonadati</taxon>
        <taxon>Pseudomonadota</taxon>
        <taxon>Gammaproteobacteria</taxon>
        <taxon>Alteromonadales</taxon>
        <taxon>Alteromonadaceae</taxon>
        <taxon>Paraglaciecola</taxon>
    </lineage>
</organism>
<dbReference type="PANTHER" id="PTHR35175">
    <property type="entry name" value="DUF1289 DOMAIN-CONTAINING PROTEIN"/>
    <property type="match status" value="1"/>
</dbReference>
<dbReference type="EMBL" id="JAWDIO010000002">
    <property type="protein sequence ID" value="MDU0355939.1"/>
    <property type="molecule type" value="Genomic_DNA"/>
</dbReference>
<reference evidence="1 2" key="1">
    <citation type="submission" date="2023-10" db="EMBL/GenBank/DDBJ databases">
        <title>Glaciecola aquimarina strain GGW-M5 nov., isolated from a coastal seawater.</title>
        <authorList>
            <person name="Bayburt H."/>
            <person name="Kim J.M."/>
            <person name="Choi B.J."/>
            <person name="Jeon C.O."/>
        </authorList>
    </citation>
    <scope>NUCLEOTIDE SEQUENCE [LARGE SCALE GENOMIC DNA]</scope>
    <source>
        <strain evidence="1 2">KCTC 32108</strain>
    </source>
</reference>
<keyword evidence="2" id="KW-1185">Reference proteome</keyword>
<dbReference type="Proteomes" id="UP001247805">
    <property type="component" value="Unassembled WGS sequence"/>
</dbReference>
<proteinExistence type="predicted"/>
<dbReference type="Pfam" id="PF06945">
    <property type="entry name" value="DUF1289"/>
    <property type="match status" value="1"/>
</dbReference>
<sequence length="59" mass="6900">MSPCIGNCCLDEKDMCLGCFRMLDDILQWSASADEQKQRVLDACEKRRLEHKSLYNKPY</sequence>
<evidence type="ECO:0000313" key="2">
    <source>
        <dbReference type="Proteomes" id="UP001247805"/>
    </source>
</evidence>